<sequence length="1522" mass="164969">MWQCGQCAKKTSTAYPNFAYRAECRVCGSQAEAKKEVDDKQLEFAKYVLEPQKHEHGAGRTAWPQDQPQLLECAAIVDQAEAAKSTDGNAGARQILVRLSDAERKLERAQGRIDAIKLEAAEVQKRLQDEEAILKGHGDKKQELEEAPDRAQLREASARVQAEDLELWTANTTAWSSVERLLDWWVVDRGGWPPDVVCFQEHRVKLESKRASARRAARARGYRATLGLARSTGDGPVHSSGGTGVVVDGGSCGSGLPSAPLPQPQIACGAAQLGIAAASLGGFAAPLNSVGLTGPNVELLESLLREVLSWRFPWVILGGWNLDPRMVHDWARVAGGTAASTGRPKCGANELDYAVVSRALSELVDDAQWMEGAPMHPHYPVILRLTGVRKKAKVQAAKYPAKFLLDLLPPARPAPQAETEWDMGARELSVGEAPAEWYAKAEQHLAALHGEEVPAGTVQSRADGLQVHWIPLEAHCSNSVRSRSRQEARRWHSRAGALRRLAALATQDRTSGEDSPELKRQTRLTRSLQGPSDPWPTEEALAGLDMRKLTDVVCFGSNGACGVLPQAVQKDVDRTDDEDRGRQGRQWKAGQDEGEGPGLPAAEALQTLLDDWSPLWCKASRERDADWGGIGPTRGSLHLPRAHRERFMQTFAAWGACPCDARLWELITVFLAKEDGGMRPIRLNCLWIRLWSRLRQPLVKQRGGDLNDPAFWGSEGTSRDAAGLISNSSASFARIKKAAAEAGVVDLAKSHEHVSHAELAFGRRAIWAGAISDGIRTNGTLTAGCSCATVVAKLLLNALTKWAQTRRPAARCQNIVDDVFVQAVGGETQVKVQLPGATVDLARGLVEKGITDGKLHQLRLLAAKAAGRPPAGCSVGIRLKAHPRAASRDPWILRATELASAGTSTLARGLVTEAVMKTCWGAASGILIRGRPWNLRRCPAGACRLGQRGAGLGMPQFDALGAPGGEVIRLRDFSPGAAEEIVRRRACQMSEMAALARLRRAGTWATPLKWPPLAKLLGPKSVDDAEWTIGHQRALRSSLGGSHWSQARLCDEGKTGSGLRAACRAERGTFWHRRFACDGSEARRLARHTRPEGGFFSGDVFIDGSDFDVEDDSLRRAGWAIVAFNDDREITGAAPLTQAPLQEAPDGEDCAFKMLARLGQGPLRAHCDCKGTARCARDWELAAREANERRHLLSARWSEMGDQEVEVVRIKAHLGVNATTKHLEGWRRAGNAAADRPARRGARLRGAPDEARLFAAARRRRARQLARWAGDLHVHLQERGSDSAGLGADAWEGEEEHDGGQHDAKGGPATSRRPPQRHGVGAAVPLQATPGAPEELARGAADRGAEVRHASAAPWKLRGHSILARPRDDEDAVLFCMQRGANAQVPWTGRSSLLGPRHGPEAAGLAEARGRLRGGLRPCPWRQRQGPGQPRALTDTERRMWRPALALDAGEEGKGTPVRPGYGLNWRRLHIFDVARLRGPPSPVEAVAWERAAALDSEGSESDGMARRPRRLCGAAAAAQVG</sequence>
<feature type="compositionally biased region" description="Basic and acidic residues" evidence="2">
    <location>
        <begin position="510"/>
        <end position="520"/>
    </location>
</feature>
<dbReference type="InterPro" id="IPR036397">
    <property type="entry name" value="RNaseH_sf"/>
</dbReference>
<feature type="coiled-coil region" evidence="1">
    <location>
        <begin position="92"/>
        <end position="147"/>
    </location>
</feature>
<proteinExistence type="predicted"/>
<evidence type="ECO:0000256" key="2">
    <source>
        <dbReference type="SAM" id="MobiDB-lite"/>
    </source>
</evidence>
<dbReference type="Gene3D" id="3.30.420.10">
    <property type="entry name" value="Ribonuclease H-like superfamily/Ribonuclease H"/>
    <property type="match status" value="1"/>
</dbReference>
<feature type="region of interest" description="Disordered" evidence="2">
    <location>
        <begin position="1279"/>
        <end position="1351"/>
    </location>
</feature>
<reference evidence="3" key="1">
    <citation type="submission" date="2023-10" db="EMBL/GenBank/DDBJ databases">
        <authorList>
            <person name="Chen Y."/>
            <person name="Shah S."/>
            <person name="Dougan E. K."/>
            <person name="Thang M."/>
            <person name="Chan C."/>
        </authorList>
    </citation>
    <scope>NUCLEOTIDE SEQUENCE [LARGE SCALE GENOMIC DNA]</scope>
</reference>
<evidence type="ECO:0000256" key="1">
    <source>
        <dbReference type="SAM" id="Coils"/>
    </source>
</evidence>
<evidence type="ECO:0000313" key="3">
    <source>
        <dbReference type="EMBL" id="CAK0892604.1"/>
    </source>
</evidence>
<feature type="region of interest" description="Disordered" evidence="2">
    <location>
        <begin position="503"/>
        <end position="538"/>
    </location>
</feature>
<feature type="region of interest" description="Disordered" evidence="2">
    <location>
        <begin position="570"/>
        <end position="599"/>
    </location>
</feature>
<feature type="compositionally biased region" description="Basic and acidic residues" evidence="2">
    <location>
        <begin position="1335"/>
        <end position="1349"/>
    </location>
</feature>
<name>A0ABN9X3X9_9DINO</name>
<comment type="caution">
    <text evidence="3">The sequence shown here is derived from an EMBL/GenBank/DDBJ whole genome shotgun (WGS) entry which is preliminary data.</text>
</comment>
<feature type="compositionally biased region" description="Basic and acidic residues" evidence="2">
    <location>
        <begin position="570"/>
        <end position="582"/>
    </location>
</feature>
<keyword evidence="4" id="KW-1185">Reference proteome</keyword>
<accession>A0ABN9X3X9</accession>
<dbReference type="Proteomes" id="UP001189429">
    <property type="component" value="Unassembled WGS sequence"/>
</dbReference>
<gene>
    <name evidence="3" type="ORF">PCOR1329_LOCUS72225</name>
</gene>
<protein>
    <recommendedName>
        <fullName evidence="5">DNA-directed DNA polymerase</fullName>
    </recommendedName>
</protein>
<evidence type="ECO:0000313" key="4">
    <source>
        <dbReference type="Proteomes" id="UP001189429"/>
    </source>
</evidence>
<keyword evidence="1" id="KW-0175">Coiled coil</keyword>
<evidence type="ECO:0008006" key="5">
    <source>
        <dbReference type="Google" id="ProtNLM"/>
    </source>
</evidence>
<dbReference type="EMBL" id="CAUYUJ010019638">
    <property type="protein sequence ID" value="CAK0892604.1"/>
    <property type="molecule type" value="Genomic_DNA"/>
</dbReference>
<organism evidence="3 4">
    <name type="scientific">Prorocentrum cordatum</name>
    <dbReference type="NCBI Taxonomy" id="2364126"/>
    <lineage>
        <taxon>Eukaryota</taxon>
        <taxon>Sar</taxon>
        <taxon>Alveolata</taxon>
        <taxon>Dinophyceae</taxon>
        <taxon>Prorocentrales</taxon>
        <taxon>Prorocentraceae</taxon>
        <taxon>Prorocentrum</taxon>
    </lineage>
</organism>